<dbReference type="Gene3D" id="2.40.50.100">
    <property type="match status" value="1"/>
</dbReference>
<dbReference type="OrthoDB" id="440760at2759"/>
<dbReference type="Pfam" id="PF10447">
    <property type="entry name" value="EXOSC1"/>
    <property type="match status" value="1"/>
</dbReference>
<dbReference type="AlphaFoldDB" id="A0A507C286"/>
<dbReference type="Gene3D" id="2.40.50.140">
    <property type="entry name" value="Nucleic acid-binding proteins"/>
    <property type="match status" value="1"/>
</dbReference>
<comment type="caution">
    <text evidence="6">The sequence shown here is derived from an EMBL/GenBank/DDBJ whole genome shotgun (WGS) entry which is preliminary data.</text>
</comment>
<dbReference type="STRING" id="1806994.A0A507C286"/>
<comment type="subcellular location">
    <subcellularLocation>
        <location evidence="1">Nucleus</location>
        <location evidence="1">Nucleolus</location>
    </subcellularLocation>
</comment>
<evidence type="ECO:0000259" key="5">
    <source>
        <dbReference type="Pfam" id="PF14382"/>
    </source>
</evidence>
<dbReference type="GO" id="GO:0005730">
    <property type="term" value="C:nucleolus"/>
    <property type="evidence" value="ECO:0007669"/>
    <property type="project" value="UniProtKB-SubCell"/>
</dbReference>
<name>A0A507C286_9FUNG</name>
<keyword evidence="3" id="KW-0271">Exosome</keyword>
<dbReference type="RefSeq" id="XP_031025764.1">
    <property type="nucleotide sequence ID" value="XM_031168219.1"/>
</dbReference>
<dbReference type="SUPFAM" id="SSF50249">
    <property type="entry name" value="Nucleic acid-binding proteins"/>
    <property type="match status" value="1"/>
</dbReference>
<dbReference type="GO" id="GO:0000176">
    <property type="term" value="C:nuclear exosome (RNase complex)"/>
    <property type="evidence" value="ECO:0007669"/>
    <property type="project" value="TreeGrafter"/>
</dbReference>
<feature type="domain" description="Exosome complex component N-terminal" evidence="5">
    <location>
        <begin position="5"/>
        <end position="42"/>
    </location>
</feature>
<accession>A0A507C286</accession>
<dbReference type="GO" id="GO:0003723">
    <property type="term" value="F:RNA binding"/>
    <property type="evidence" value="ECO:0007669"/>
    <property type="project" value="InterPro"/>
</dbReference>
<dbReference type="EMBL" id="QEAO01000009">
    <property type="protein sequence ID" value="TPX35237.1"/>
    <property type="molecule type" value="Genomic_DNA"/>
</dbReference>
<evidence type="ECO:0000259" key="4">
    <source>
        <dbReference type="Pfam" id="PF10447"/>
    </source>
</evidence>
<proteinExistence type="predicted"/>
<dbReference type="GO" id="GO:0005737">
    <property type="term" value="C:cytoplasm"/>
    <property type="evidence" value="ECO:0007669"/>
    <property type="project" value="TreeGrafter"/>
</dbReference>
<dbReference type="SUPFAM" id="SSF110324">
    <property type="entry name" value="Ribosomal L27 protein-like"/>
    <property type="match status" value="1"/>
</dbReference>
<dbReference type="PANTHER" id="PTHR12686">
    <property type="entry name" value="3'-5' EXORIBONUCLEASE CSL4-RELATED"/>
    <property type="match status" value="1"/>
</dbReference>
<dbReference type="GeneID" id="42003516"/>
<dbReference type="GO" id="GO:0006396">
    <property type="term" value="P:RNA processing"/>
    <property type="evidence" value="ECO:0007669"/>
    <property type="project" value="InterPro"/>
</dbReference>
<dbReference type="InterPro" id="IPR025721">
    <property type="entry name" value="Exosome_cplx_N_dom"/>
</dbReference>
<evidence type="ECO:0000313" key="6">
    <source>
        <dbReference type="EMBL" id="TPX35237.1"/>
    </source>
</evidence>
<keyword evidence="7" id="KW-1185">Reference proteome</keyword>
<protein>
    <recommendedName>
        <fullName evidence="8">S1 motif domain-containing protein</fullName>
    </recommendedName>
</protein>
<dbReference type="InterPro" id="IPR012340">
    <property type="entry name" value="NA-bd_OB-fold"/>
</dbReference>
<evidence type="ECO:0000313" key="7">
    <source>
        <dbReference type="Proteomes" id="UP000319731"/>
    </source>
</evidence>
<sequence>MQADICFPGAEIAHELEAQSGPGTYVRNQIVYSSLLGQKQITSNPIHKPIVSVTRNRETSIVPDVGFTVIGRVVRLKPQEAVVDIVVVNGRTTAEGFQGIIRKQDIRAAEKDKVQVHNAEVISLGDAKSYFLSTAKNEFGVLLATSIAGYMMVPVSWDSMMCPVTKAKEFRKCAKPSQ</sequence>
<reference evidence="6 7" key="1">
    <citation type="journal article" date="2019" name="Sci. Rep.">
        <title>Comparative genomics of chytrid fungi reveal insights into the obligate biotrophic and pathogenic lifestyle of Synchytrium endobioticum.</title>
        <authorList>
            <person name="van de Vossenberg B.T.L.H."/>
            <person name="Warris S."/>
            <person name="Nguyen H.D.T."/>
            <person name="van Gent-Pelzer M.P.E."/>
            <person name="Joly D.L."/>
            <person name="van de Geest H.C."/>
            <person name="Bonants P.J.M."/>
            <person name="Smith D.S."/>
            <person name="Levesque C.A."/>
            <person name="van der Lee T.A.J."/>
        </authorList>
    </citation>
    <scope>NUCLEOTIDE SEQUENCE [LARGE SCALE GENOMIC DNA]</scope>
    <source>
        <strain evidence="6 7">JEL517</strain>
    </source>
</reference>
<evidence type="ECO:0000256" key="1">
    <source>
        <dbReference type="ARBA" id="ARBA00004604"/>
    </source>
</evidence>
<dbReference type="PANTHER" id="PTHR12686:SF8">
    <property type="entry name" value="EXOSOME COMPLEX COMPONENT CSL4"/>
    <property type="match status" value="1"/>
</dbReference>
<organism evidence="6 7">
    <name type="scientific">Synchytrium microbalum</name>
    <dbReference type="NCBI Taxonomy" id="1806994"/>
    <lineage>
        <taxon>Eukaryota</taxon>
        <taxon>Fungi</taxon>
        <taxon>Fungi incertae sedis</taxon>
        <taxon>Chytridiomycota</taxon>
        <taxon>Chytridiomycota incertae sedis</taxon>
        <taxon>Chytridiomycetes</taxon>
        <taxon>Synchytriales</taxon>
        <taxon>Synchytriaceae</taxon>
        <taxon>Synchytrium</taxon>
    </lineage>
</organism>
<evidence type="ECO:0000256" key="2">
    <source>
        <dbReference type="ARBA" id="ARBA00022490"/>
    </source>
</evidence>
<dbReference type="InterPro" id="IPR019495">
    <property type="entry name" value="EXOSC1_C"/>
</dbReference>
<gene>
    <name evidence="6" type="ORF">SmJEL517_g02291</name>
</gene>
<feature type="domain" description="Exosome complex component CSL4 C-terminal" evidence="4">
    <location>
        <begin position="94"/>
        <end position="118"/>
    </location>
</feature>
<dbReference type="InterPro" id="IPR039771">
    <property type="entry name" value="Csl4"/>
</dbReference>
<evidence type="ECO:0008006" key="8">
    <source>
        <dbReference type="Google" id="ProtNLM"/>
    </source>
</evidence>
<evidence type="ECO:0000256" key="3">
    <source>
        <dbReference type="ARBA" id="ARBA00022835"/>
    </source>
</evidence>
<dbReference type="Proteomes" id="UP000319731">
    <property type="component" value="Unassembled WGS sequence"/>
</dbReference>
<keyword evidence="2" id="KW-0963">Cytoplasm</keyword>
<dbReference type="Pfam" id="PF14382">
    <property type="entry name" value="ECR1_N"/>
    <property type="match status" value="1"/>
</dbReference>